<reference evidence="12 15" key="4">
    <citation type="journal article" date="2020" name="Nature">
        <title>Six reference-quality genomes reveal evolution of bat adaptations.</title>
        <authorList>
            <person name="Jebb D."/>
            <person name="Huang Z."/>
            <person name="Pippel M."/>
            <person name="Hughes G.M."/>
            <person name="Lavrichenko K."/>
            <person name="Devanna P."/>
            <person name="Winkler S."/>
            <person name="Jermiin L.S."/>
            <person name="Skirmuntt E.C."/>
            <person name="Katzourakis A."/>
            <person name="Burkitt-Gray L."/>
            <person name="Ray D.A."/>
            <person name="Sullivan K.A.M."/>
            <person name="Roscito J.G."/>
            <person name="Kirilenko B.M."/>
            <person name="Davalos L.M."/>
            <person name="Corthals A.P."/>
            <person name="Power M.L."/>
            <person name="Jones G."/>
            <person name="Ransome R.D."/>
            <person name="Dechmann D.K.N."/>
            <person name="Locatelli A.G."/>
            <person name="Puechmaille S.J."/>
            <person name="Fedrigo O."/>
            <person name="Jarvis E.D."/>
            <person name="Hiller M."/>
            <person name="Vernes S.C."/>
            <person name="Myers E.W."/>
            <person name="Teeling E.C."/>
        </authorList>
    </citation>
    <scope>NUCLEOTIDE SEQUENCE [LARGE SCALE GENOMIC DNA]</scope>
    <source>
        <strain evidence="12">MRhiFer1</strain>
        <tissue evidence="12">Lung</tissue>
    </source>
</reference>
<dbReference type="GO" id="GO:0030670">
    <property type="term" value="C:phagocytic vesicle membrane"/>
    <property type="evidence" value="ECO:0007669"/>
    <property type="project" value="UniProtKB-SubCell"/>
</dbReference>
<evidence type="ECO:0000313" key="14">
    <source>
        <dbReference type="Proteomes" id="UP000472240"/>
    </source>
</evidence>
<feature type="region of interest" description="Disordered" evidence="10">
    <location>
        <begin position="1"/>
        <end position="42"/>
    </location>
</feature>
<dbReference type="PROSITE" id="PS50238">
    <property type="entry name" value="RHOGAP"/>
    <property type="match status" value="1"/>
</dbReference>
<evidence type="ECO:0000259" key="11">
    <source>
        <dbReference type="PROSITE" id="PS50238"/>
    </source>
</evidence>
<name>A0A671DUI4_RHIFE</name>
<evidence type="ECO:0000256" key="3">
    <source>
        <dbReference type="ARBA" id="ARBA00005910"/>
    </source>
</evidence>
<dbReference type="GO" id="GO:0031901">
    <property type="term" value="C:early endosome membrane"/>
    <property type="evidence" value="ECO:0007669"/>
    <property type="project" value="UniProtKB-SubCell"/>
</dbReference>
<gene>
    <name evidence="13" type="primary">INPP5B</name>
    <name evidence="12" type="ORF">mRhiFer1_006878</name>
</gene>
<dbReference type="FunFam" id="3.60.10.10:FF:000004">
    <property type="entry name" value="Type II inositol 1,4,5-trisphosphate 5-phosphatase"/>
    <property type="match status" value="1"/>
</dbReference>
<dbReference type="Ensembl" id="ENSRFET00010004987.1">
    <property type="protein sequence ID" value="ENSRFEP00010004555.1"/>
    <property type="gene ID" value="ENSRFEG00010003163.1"/>
</dbReference>
<evidence type="ECO:0000256" key="9">
    <source>
        <dbReference type="ARBA" id="ARBA00023329"/>
    </source>
</evidence>
<keyword evidence="6" id="KW-0378">Hydrolase</keyword>
<dbReference type="AlphaFoldDB" id="A0A671DUI4"/>
<reference evidence="13 14" key="1">
    <citation type="journal article" date="2015" name="Annu Rev Anim Biosci">
        <title>The Genome 10K Project: a way forward.</title>
        <authorList>
            <person name="Koepfli K.P."/>
            <person name="Paten B."/>
            <person name="O'Brien S.J."/>
            <person name="Koepfli K.P."/>
            <person name="Paten B."/>
            <person name="Antunes A."/>
            <person name="Belov K."/>
            <person name="Bustamante C."/>
            <person name="Castoe T.A."/>
            <person name="Clawson H."/>
            <person name="Crawford A.J."/>
            <person name="Diekhans M."/>
            <person name="Distel D."/>
            <person name="Durbin R."/>
            <person name="Earl D."/>
            <person name="Fujita M.K."/>
            <person name="Gamble T."/>
            <person name="Georges A."/>
            <person name="Gemmell N."/>
            <person name="Gilbert M.T."/>
            <person name="Graves J.M."/>
            <person name="Green R.E."/>
            <person name="Hickey G."/>
            <person name="Jarvis E.D."/>
            <person name="Johnson W."/>
            <person name="Komissarov A."/>
            <person name="Korf I."/>
            <person name="Kuhn R."/>
            <person name="Larkin D.M."/>
            <person name="Lewin H."/>
            <person name="Lopez J.V."/>
            <person name="Ma J."/>
            <person name="Marques-Bonet T."/>
            <person name="Miller W."/>
            <person name="Murphy R."/>
            <person name="Pevzner P."/>
            <person name="Shapiro B."/>
            <person name="Steiner C."/>
            <person name="Tamazian G."/>
            <person name="Venkatesh B."/>
            <person name="Wang J."/>
            <person name="Wayne R."/>
            <person name="Wiley E."/>
            <person name="Yang H."/>
            <person name="Zhang G."/>
            <person name="Haussler D."/>
            <person name="Ryder O."/>
            <person name="O'Brien S.J."/>
        </authorList>
    </citation>
    <scope>NUCLEOTIDE SEQUENCE</scope>
</reference>
<evidence type="ECO:0000313" key="13">
    <source>
        <dbReference type="Ensembl" id="ENSRFEP00010004555.1"/>
    </source>
</evidence>
<reference evidence="13 14" key="2">
    <citation type="journal article" date="2018" name="Annu Rev Anim Biosci">
        <title>Bat Biology, Genomes, and the Bat1K Project: To Generate Chromosome-Level Genomes for All Living Bat Species.</title>
        <authorList>
            <person name="Teeling E.C."/>
            <person name="Vernes S.C."/>
            <person name="Davalos L.M."/>
            <person name="Ray D.A."/>
            <person name="Gilbert M.T.P."/>
            <person name="Myers E."/>
        </authorList>
    </citation>
    <scope>NUCLEOTIDE SEQUENCE</scope>
</reference>
<dbReference type="EMBL" id="JACAGC010000009">
    <property type="protein sequence ID" value="KAF6344717.1"/>
    <property type="molecule type" value="Genomic_DNA"/>
</dbReference>
<evidence type="ECO:0000256" key="7">
    <source>
        <dbReference type="ARBA" id="ARBA00023098"/>
    </source>
</evidence>
<dbReference type="CDD" id="cd04380">
    <property type="entry name" value="RhoGAP_OCRL1"/>
    <property type="match status" value="1"/>
</dbReference>
<keyword evidence="9" id="KW-0968">Cytoplasmic vesicle</keyword>
<dbReference type="InterPro" id="IPR000198">
    <property type="entry name" value="RhoGAP_dom"/>
</dbReference>
<comment type="subcellular location">
    <subcellularLocation>
        <location evidence="2">Cytoplasmic vesicle</location>
        <location evidence="2">Phagosome membrane</location>
    </subcellularLocation>
    <subcellularLocation>
        <location evidence="1">Early endosome membrane</location>
    </subcellularLocation>
</comment>
<dbReference type="SUPFAM" id="SSF48350">
    <property type="entry name" value="GTPase activation domain, GAP"/>
    <property type="match status" value="1"/>
</dbReference>
<evidence type="ECO:0000256" key="2">
    <source>
        <dbReference type="ARBA" id="ARBA00004580"/>
    </source>
</evidence>
<evidence type="ECO:0000256" key="4">
    <source>
        <dbReference type="ARBA" id="ARBA00013044"/>
    </source>
</evidence>
<evidence type="ECO:0000256" key="1">
    <source>
        <dbReference type="ARBA" id="ARBA00004146"/>
    </source>
</evidence>
<dbReference type="GeneTree" id="ENSGT00940000156762"/>
<dbReference type="EC" id="3.1.3.36" evidence="4"/>
<dbReference type="SMART" id="SM00128">
    <property type="entry name" value="IPPc"/>
    <property type="match status" value="1"/>
</dbReference>
<accession>A0A671DUI4</accession>
<dbReference type="Gene3D" id="3.60.10.10">
    <property type="entry name" value="Endonuclease/exonuclease/phosphatase"/>
    <property type="match status" value="1"/>
</dbReference>
<dbReference type="Pfam" id="PF21310">
    <property type="entry name" value="OCRL-like_ASH"/>
    <property type="match status" value="1"/>
</dbReference>
<dbReference type="InterPro" id="IPR013783">
    <property type="entry name" value="Ig-like_fold"/>
</dbReference>
<dbReference type="Gene3D" id="2.60.40.10">
    <property type="entry name" value="Immunoglobulins"/>
    <property type="match status" value="1"/>
</dbReference>
<dbReference type="InterPro" id="IPR000300">
    <property type="entry name" value="IPPc"/>
</dbReference>
<protein>
    <recommendedName>
        <fullName evidence="4">phosphoinositide 5-phosphatase</fullName>
        <ecNumber evidence="4">3.1.3.36</ecNumber>
    </recommendedName>
</protein>
<proteinExistence type="inferred from homology"/>
<dbReference type="FunFam" id="2.60.40.10:FF:000132">
    <property type="entry name" value="Inositol polyphosphate 5-phosphatase OCRL-1 isoform b"/>
    <property type="match status" value="1"/>
</dbReference>
<evidence type="ECO:0000256" key="5">
    <source>
        <dbReference type="ARBA" id="ARBA00022753"/>
    </source>
</evidence>
<keyword evidence="14" id="KW-1185">Reference proteome</keyword>
<keyword evidence="7" id="KW-0443">Lipid metabolism</keyword>
<dbReference type="Proteomes" id="UP000472240">
    <property type="component" value="Chromosome 9"/>
</dbReference>
<evidence type="ECO:0000256" key="10">
    <source>
        <dbReference type="SAM" id="MobiDB-lite"/>
    </source>
</evidence>
<evidence type="ECO:0000256" key="8">
    <source>
        <dbReference type="ARBA" id="ARBA00023136"/>
    </source>
</evidence>
<dbReference type="SUPFAM" id="SSF56219">
    <property type="entry name" value="DNase I-like"/>
    <property type="match status" value="1"/>
</dbReference>
<dbReference type="InterPro" id="IPR047078">
    <property type="entry name" value="RhoGAP_OCRL1"/>
</dbReference>
<evidence type="ECO:0000256" key="6">
    <source>
        <dbReference type="ARBA" id="ARBA00022801"/>
    </source>
</evidence>
<dbReference type="GO" id="GO:0007165">
    <property type="term" value="P:signal transduction"/>
    <property type="evidence" value="ECO:0007669"/>
    <property type="project" value="InterPro"/>
</dbReference>
<dbReference type="GO" id="GO:0004439">
    <property type="term" value="F:phosphatidylinositol-4,5-bisphosphate 5-phosphatase activity"/>
    <property type="evidence" value="ECO:0007669"/>
    <property type="project" value="UniProtKB-EC"/>
</dbReference>
<dbReference type="Proteomes" id="UP000585614">
    <property type="component" value="Unassembled WGS sequence"/>
</dbReference>
<keyword evidence="5" id="KW-0967">Endosome</keyword>
<dbReference type="GO" id="GO:0005829">
    <property type="term" value="C:cytosol"/>
    <property type="evidence" value="ECO:0007669"/>
    <property type="project" value="TreeGrafter"/>
</dbReference>
<organism evidence="13 14">
    <name type="scientific">Rhinolophus ferrumequinum</name>
    <name type="common">Greater horseshoe bat</name>
    <dbReference type="NCBI Taxonomy" id="59479"/>
    <lineage>
        <taxon>Eukaryota</taxon>
        <taxon>Metazoa</taxon>
        <taxon>Chordata</taxon>
        <taxon>Craniata</taxon>
        <taxon>Vertebrata</taxon>
        <taxon>Euteleostomi</taxon>
        <taxon>Mammalia</taxon>
        <taxon>Eutheria</taxon>
        <taxon>Laurasiatheria</taxon>
        <taxon>Chiroptera</taxon>
        <taxon>Yinpterochiroptera</taxon>
        <taxon>Rhinolophoidea</taxon>
        <taxon>Rhinolophidae</taxon>
        <taxon>Rhinolophinae</taxon>
        <taxon>Rhinolophus</taxon>
    </lineage>
</organism>
<dbReference type="InterPro" id="IPR036691">
    <property type="entry name" value="Endo/exonu/phosph_ase_sf"/>
</dbReference>
<dbReference type="InterPro" id="IPR008936">
    <property type="entry name" value="Rho_GTPase_activation_prot"/>
</dbReference>
<feature type="domain" description="Rho-GAP" evidence="11">
    <location>
        <begin position="577"/>
        <end position="752"/>
    </location>
</feature>
<dbReference type="InterPro" id="IPR037793">
    <property type="entry name" value="OCRL1/INPP5B_INPP5c"/>
</dbReference>
<dbReference type="InterPro" id="IPR046985">
    <property type="entry name" value="IP5"/>
</dbReference>
<dbReference type="CDD" id="cd09093">
    <property type="entry name" value="INPP5c_INPP5B"/>
    <property type="match status" value="1"/>
</dbReference>
<dbReference type="InterPro" id="IPR048869">
    <property type="entry name" value="OCRL-1_2_ASH"/>
</dbReference>
<dbReference type="Pfam" id="PF22669">
    <property type="entry name" value="Exo_endo_phos2"/>
    <property type="match status" value="1"/>
</dbReference>
<dbReference type="GO" id="GO:0052658">
    <property type="term" value="F:inositol-1,4,5-trisphosphate 5-phosphatase activity"/>
    <property type="evidence" value="ECO:0007669"/>
    <property type="project" value="TreeGrafter"/>
</dbReference>
<reference evidence="13" key="5">
    <citation type="submission" date="2025-05" db="UniProtKB">
        <authorList>
            <consortium name="Ensembl"/>
        </authorList>
    </citation>
    <scope>IDENTIFICATION</scope>
</reference>
<keyword evidence="8" id="KW-0472">Membrane</keyword>
<comment type="similarity">
    <text evidence="3">Belongs to the inositol 1,4,5-trisphosphate 5-phosphatase type II family.</text>
</comment>
<feature type="compositionally biased region" description="Basic and acidic residues" evidence="10">
    <location>
        <begin position="7"/>
        <end position="23"/>
    </location>
</feature>
<sequence length="752" mass="85927">MSATADCPERDSAGGSHFDDLRPNGKGLLVDQSSRGQDKPENLLTRQTKSKSEITDMVRSSTITVSDKAHILTMQKFGLRDTIVKSRLVQKEEDYTYIQNFRFFVGTYNVNGQSPKECLQPWLSHGIQAPDVYCVGFQELDLSKEAFFFHDTPKEEEWFKAVSESLHPDAKYAKVKLIRLVGIMLLLYVKEEHAAHISEVGAETVGTGIMGRMGNKGGVAIRFQFHNTSICVVNSHLAAHTEEYERRNQDYKDICSRMQFCQVDPSLPPLTISKHDVILWLGDLNYRIEELDVEKVKKLIEEKDFQTLYAYDQLKTQVAAKAVFEGFTEGELTFQPTYKYDTGSDEWDTSEKCRAPAWCDRILWKGKNITQLSYQSHMALKTSDHKPVSSVFDIGVRVVKEELYRKTLEEIVRSLDKMENANIPSVSLSKREFHFQNVKYMQLRVESFTIHNGQVPCQFEFINKPDEESYCKQWLNANPSKGFLLPDAAMDIELQVFVNKTTATKLSSGEDKIEDILVLHLDRGKDYFLSVSGNYLPSCFGTPIHTLCYMRDPVSDLSLETVRELTLMPLGIEDDGSHLEKPMKIPKELWIMVDYLYRNAVQQEDLFQQPGLRLEFEHIRDCLDTGMIDTLSNSPTSNHSVAEALLLFLESLPEPVICYSAYHNCLECSGNYTASKQVISTLPTFHKNVFHYLMEFLQELLKNSAKNHLDENILASIFGSLLLRNPAGHQKLEMVEKKKAQEFIHQFLCNSP</sequence>
<dbReference type="Gene3D" id="1.10.555.10">
    <property type="entry name" value="Rho GTPase activation protein"/>
    <property type="match status" value="1"/>
</dbReference>
<dbReference type="Pfam" id="PF00620">
    <property type="entry name" value="RhoGAP"/>
    <property type="match status" value="1"/>
</dbReference>
<dbReference type="SMART" id="SM00324">
    <property type="entry name" value="RhoGAP"/>
    <property type="match status" value="1"/>
</dbReference>
<evidence type="ECO:0000313" key="15">
    <source>
        <dbReference type="Proteomes" id="UP000585614"/>
    </source>
</evidence>
<dbReference type="PANTHER" id="PTHR11200:SF300">
    <property type="entry name" value="TYPE II INOSITOL 1,4,5-TRISPHOSPHATE 5-PHOSPHATASE"/>
    <property type="match status" value="1"/>
</dbReference>
<dbReference type="FunFam" id="1.10.555.10:FF:000012">
    <property type="entry name" value="Putative inositol polyphosphate 5-phosphatase OCRL-1"/>
    <property type="match status" value="1"/>
</dbReference>
<evidence type="ECO:0000313" key="12">
    <source>
        <dbReference type="EMBL" id="KAF6344717.1"/>
    </source>
</evidence>
<dbReference type="PANTHER" id="PTHR11200">
    <property type="entry name" value="INOSITOL 5-PHOSPHATASE"/>
    <property type="match status" value="1"/>
</dbReference>
<dbReference type="GO" id="GO:0046856">
    <property type="term" value="P:phosphatidylinositol dephosphorylation"/>
    <property type="evidence" value="ECO:0007669"/>
    <property type="project" value="InterPro"/>
</dbReference>
<reference evidence="13 14" key="3">
    <citation type="submission" date="2018-12" db="EMBL/GenBank/DDBJ databases">
        <title>G10K-VGP greater horseshoe bat female genome, primary haplotype.</title>
        <authorList>
            <person name="Teeling E."/>
            <person name="Myers G."/>
            <person name="Vernes S."/>
            <person name="Pippel M."/>
            <person name="Winkler S."/>
            <person name="Fedrigo O."/>
            <person name="Rhie A."/>
            <person name="Koren S."/>
            <person name="Phillippy A."/>
            <person name="Lewin H."/>
            <person name="Damas J."/>
            <person name="Howe K."/>
            <person name="Mountcastle J."/>
            <person name="Jarvis E.D."/>
        </authorList>
    </citation>
    <scope>NUCLEOTIDE SEQUENCE [LARGE SCALE GENOMIC DNA]</scope>
</reference>